<keyword evidence="5" id="KW-0326">Glycosidase</keyword>
<dbReference type="OMA" id="PEWICTI"/>
<name>A0A8I6SAH9_CIMLE</name>
<dbReference type="InterPro" id="IPR000974">
    <property type="entry name" value="Glyco_hydro_22_lys"/>
</dbReference>
<dbReference type="GO" id="GO:0042742">
    <property type="term" value="P:defense response to bacterium"/>
    <property type="evidence" value="ECO:0007669"/>
    <property type="project" value="UniProtKB-KW"/>
</dbReference>
<dbReference type="EC" id="3.2.1.17" evidence="2"/>
<evidence type="ECO:0000313" key="9">
    <source>
        <dbReference type="Proteomes" id="UP000494040"/>
    </source>
</evidence>
<keyword evidence="3" id="KW-0929">Antimicrobial</keyword>
<accession>A0A8I6SAH9</accession>
<dbReference type="Gene3D" id="1.10.530.10">
    <property type="match status" value="1"/>
</dbReference>
<evidence type="ECO:0000259" key="7">
    <source>
        <dbReference type="PROSITE" id="PS00128"/>
    </source>
</evidence>
<dbReference type="SMART" id="SM00263">
    <property type="entry name" value="LYZ1"/>
    <property type="match status" value="1"/>
</dbReference>
<dbReference type="PRINTS" id="PR00135">
    <property type="entry name" value="LYZLACT"/>
</dbReference>
<evidence type="ECO:0000256" key="5">
    <source>
        <dbReference type="ARBA" id="ARBA00023295"/>
    </source>
</evidence>
<dbReference type="PANTHER" id="PTHR11407">
    <property type="entry name" value="LYSOZYME C"/>
    <property type="match status" value="1"/>
</dbReference>
<dbReference type="InterPro" id="IPR023346">
    <property type="entry name" value="Lysozyme-like_dom_sf"/>
</dbReference>
<dbReference type="InterPro" id="IPR001916">
    <property type="entry name" value="Glyco_hydro_22"/>
</dbReference>
<dbReference type="AlphaFoldDB" id="A0A8I6SAH9"/>
<organism evidence="8 9">
    <name type="scientific">Cimex lectularius</name>
    <name type="common">Bed bug</name>
    <name type="synonym">Acanthia lectularia</name>
    <dbReference type="NCBI Taxonomy" id="79782"/>
    <lineage>
        <taxon>Eukaryota</taxon>
        <taxon>Metazoa</taxon>
        <taxon>Ecdysozoa</taxon>
        <taxon>Arthropoda</taxon>
        <taxon>Hexapoda</taxon>
        <taxon>Insecta</taxon>
        <taxon>Pterygota</taxon>
        <taxon>Neoptera</taxon>
        <taxon>Paraneoptera</taxon>
        <taxon>Hemiptera</taxon>
        <taxon>Heteroptera</taxon>
        <taxon>Panheteroptera</taxon>
        <taxon>Cimicomorpha</taxon>
        <taxon>Cimicidae</taxon>
        <taxon>Cimex</taxon>
    </lineage>
</organism>
<dbReference type="PANTHER" id="PTHR11407:SF63">
    <property type="entry name" value="LYSOZYME C"/>
    <property type="match status" value="1"/>
</dbReference>
<evidence type="ECO:0000313" key="8">
    <source>
        <dbReference type="EnsemblMetazoa" id="XP_014260444.1"/>
    </source>
</evidence>
<feature type="domain" description="Glycosyl hydrolases family 22 (GH22)" evidence="7">
    <location>
        <begin position="109"/>
        <end position="127"/>
    </location>
</feature>
<reference evidence="8" key="1">
    <citation type="submission" date="2022-01" db="UniProtKB">
        <authorList>
            <consortium name="EnsemblMetazoa"/>
        </authorList>
    </citation>
    <scope>IDENTIFICATION</scope>
</reference>
<evidence type="ECO:0000256" key="2">
    <source>
        <dbReference type="ARBA" id="ARBA00012732"/>
    </source>
</evidence>
<keyword evidence="9" id="KW-1185">Reference proteome</keyword>
<dbReference type="KEGG" id="clec:106673043"/>
<evidence type="ECO:0000256" key="6">
    <source>
        <dbReference type="RuleBase" id="RU004440"/>
    </source>
</evidence>
<dbReference type="PROSITE" id="PS00128">
    <property type="entry name" value="GLYCOSYL_HYDROL_F22_1"/>
    <property type="match status" value="1"/>
</dbReference>
<dbReference type="GeneID" id="106673043"/>
<proteinExistence type="inferred from homology"/>
<dbReference type="EnsemblMetazoa" id="XM_014404958.2">
    <property type="protein sequence ID" value="XP_014260444.1"/>
    <property type="gene ID" value="LOC106673043"/>
</dbReference>
<dbReference type="RefSeq" id="XP_014260444.1">
    <property type="nucleotide sequence ID" value="XM_014404958.2"/>
</dbReference>
<dbReference type="PROSITE" id="PS51348">
    <property type="entry name" value="GLYCOSYL_HYDROL_F22_2"/>
    <property type="match status" value="1"/>
</dbReference>
<dbReference type="PRINTS" id="PR00137">
    <property type="entry name" value="LYSOZYME"/>
</dbReference>
<dbReference type="Proteomes" id="UP000494040">
    <property type="component" value="Unassembled WGS sequence"/>
</dbReference>
<keyword evidence="5" id="KW-0378">Hydrolase</keyword>
<protein>
    <recommendedName>
        <fullName evidence="2">lysozyme</fullName>
        <ecNumber evidence="2">3.2.1.17</ecNumber>
    </recommendedName>
</protein>
<comment type="catalytic activity">
    <reaction evidence="1">
        <text>Hydrolysis of (1-&gt;4)-beta-linkages between N-acetylmuramic acid and N-acetyl-D-glucosamine residues in a peptidoglycan and between N-acetyl-D-glucosamine residues in chitodextrins.</text>
        <dbReference type="EC" id="3.2.1.17"/>
    </reaction>
</comment>
<dbReference type="InterPro" id="IPR019799">
    <property type="entry name" value="Glyco_hydro_22_CS"/>
</dbReference>
<dbReference type="OrthoDB" id="6692707at2759"/>
<sequence length="162" mass="18766">MLVFFLSHNLVNSLAILNYHKKFFWVFPVGFATLAVRTESKVFERCELAKELKHYLDEDYLSDWICIVEYASGFNSGKKEYVRYDFYYHGLFQISPDHCENDSNPGGTCNVKCSELLGNNISQQAKCAHTLYQSYRFAPWPLWATNCQGNKKKSLTCDFLKG</sequence>
<comment type="similarity">
    <text evidence="6">Belongs to the glycosyl hydrolase 22 family.</text>
</comment>
<evidence type="ECO:0000256" key="3">
    <source>
        <dbReference type="ARBA" id="ARBA00022638"/>
    </source>
</evidence>
<keyword evidence="4" id="KW-1015">Disulfide bond</keyword>
<dbReference type="GO" id="GO:0031640">
    <property type="term" value="P:killing of cells of another organism"/>
    <property type="evidence" value="ECO:0007669"/>
    <property type="project" value="UniProtKB-KW"/>
</dbReference>
<dbReference type="SUPFAM" id="SSF53955">
    <property type="entry name" value="Lysozyme-like"/>
    <property type="match status" value="1"/>
</dbReference>
<keyword evidence="3" id="KW-0081">Bacteriolytic enzyme</keyword>
<dbReference type="GO" id="GO:0003796">
    <property type="term" value="F:lysozyme activity"/>
    <property type="evidence" value="ECO:0007669"/>
    <property type="project" value="UniProtKB-EC"/>
</dbReference>
<evidence type="ECO:0000256" key="1">
    <source>
        <dbReference type="ARBA" id="ARBA00000632"/>
    </source>
</evidence>
<evidence type="ECO:0000256" key="4">
    <source>
        <dbReference type="ARBA" id="ARBA00023157"/>
    </source>
</evidence>
<dbReference type="Pfam" id="PF00062">
    <property type="entry name" value="Lys"/>
    <property type="match status" value="1"/>
</dbReference>